<sequence>MRKQKKSLLVPFALCFLPVVIPTTAFSTSMQPSLSSPPSLEGKGAGGLGSTAASPPTVFAQTSENPETEAEKYLAQGVEQLDANQFEAAFESFQQVLAIQRQKGKRFGEAIALNNLGIVHYYQGEYEQAIAFQQESMQIFWDIYRASNNSDSTSRSGIAVTLNNQSIGYRQLGQHQKAIELCHGAIGIFRNMGDRTREAAALNNIGVAYEAIGEYQRAIGYFQEALSTVQGNSDARGEVITLSNIGEAYSKLGQSDQAVKFEQQANALAQKIGEDVDIGGITNSNDYLLVRENKRSLAIVFFPPKATPESP</sequence>
<evidence type="ECO:0000313" key="4">
    <source>
        <dbReference type="EMBL" id="MBW4548995.1"/>
    </source>
</evidence>
<feature type="repeat" description="TPR" evidence="1">
    <location>
        <begin position="199"/>
        <end position="232"/>
    </location>
</feature>
<feature type="repeat" description="TPR" evidence="1">
    <location>
        <begin position="70"/>
        <end position="103"/>
    </location>
</feature>
<reference evidence="4" key="2">
    <citation type="journal article" date="2022" name="Microbiol. Resour. Announc.">
        <title>Metagenome Sequencing to Explore Phylogenomics of Terrestrial Cyanobacteria.</title>
        <authorList>
            <person name="Ward R.D."/>
            <person name="Stajich J.E."/>
            <person name="Johansen J.R."/>
            <person name="Huntemann M."/>
            <person name="Clum A."/>
            <person name="Foster B."/>
            <person name="Foster B."/>
            <person name="Roux S."/>
            <person name="Palaniappan K."/>
            <person name="Varghese N."/>
            <person name="Mukherjee S."/>
            <person name="Reddy T.B.K."/>
            <person name="Daum C."/>
            <person name="Copeland A."/>
            <person name="Chen I.A."/>
            <person name="Ivanova N.N."/>
            <person name="Kyrpides N.C."/>
            <person name="Shapiro N."/>
            <person name="Eloe-Fadrosh E.A."/>
            <person name="Pietrasiak N."/>
        </authorList>
    </citation>
    <scope>NUCLEOTIDE SEQUENCE</scope>
    <source>
        <strain evidence="4">CPER-KK1</strain>
    </source>
</reference>
<gene>
    <name evidence="4" type="ORF">KME25_32010</name>
</gene>
<proteinExistence type="predicted"/>
<dbReference type="Pfam" id="PF13424">
    <property type="entry name" value="TPR_12"/>
    <property type="match status" value="2"/>
</dbReference>
<evidence type="ECO:0000256" key="1">
    <source>
        <dbReference type="PROSITE-ProRule" id="PRU00339"/>
    </source>
</evidence>
<dbReference type="AlphaFoldDB" id="A0A951PRM5"/>
<evidence type="ECO:0000313" key="5">
    <source>
        <dbReference type="Proteomes" id="UP000753908"/>
    </source>
</evidence>
<reference evidence="4" key="1">
    <citation type="submission" date="2021-05" db="EMBL/GenBank/DDBJ databases">
        <authorList>
            <person name="Pietrasiak N."/>
            <person name="Ward R."/>
            <person name="Stajich J.E."/>
            <person name="Kurbessoian T."/>
        </authorList>
    </citation>
    <scope>NUCLEOTIDE SEQUENCE</scope>
    <source>
        <strain evidence="4">CPER-KK1</strain>
    </source>
</reference>
<dbReference type="PROSITE" id="PS50293">
    <property type="entry name" value="TPR_REGION"/>
    <property type="match status" value="1"/>
</dbReference>
<comment type="caution">
    <text evidence="4">The sequence shown here is derived from an EMBL/GenBank/DDBJ whole genome shotgun (WGS) entry which is preliminary data.</text>
</comment>
<accession>A0A951PRM5</accession>
<protein>
    <submittedName>
        <fullName evidence="4">Tetratricopeptide repeat protein</fullName>
    </submittedName>
</protein>
<dbReference type="EMBL" id="JAHHIF010000079">
    <property type="protein sequence ID" value="MBW4548995.1"/>
    <property type="molecule type" value="Genomic_DNA"/>
</dbReference>
<dbReference type="Gene3D" id="1.25.40.10">
    <property type="entry name" value="Tetratricopeptide repeat domain"/>
    <property type="match status" value="1"/>
</dbReference>
<dbReference type="PROSITE" id="PS50005">
    <property type="entry name" value="TPR"/>
    <property type="match status" value="2"/>
</dbReference>
<dbReference type="Pfam" id="PF13176">
    <property type="entry name" value="TPR_7"/>
    <property type="match status" value="1"/>
</dbReference>
<keyword evidence="3" id="KW-0732">Signal</keyword>
<dbReference type="InterPro" id="IPR011990">
    <property type="entry name" value="TPR-like_helical_dom_sf"/>
</dbReference>
<feature type="compositionally biased region" description="Polar residues" evidence="2">
    <location>
        <begin position="51"/>
        <end position="65"/>
    </location>
</feature>
<evidence type="ECO:0000256" key="3">
    <source>
        <dbReference type="SAM" id="SignalP"/>
    </source>
</evidence>
<dbReference type="PANTHER" id="PTHR10098">
    <property type="entry name" value="RAPSYN-RELATED"/>
    <property type="match status" value="1"/>
</dbReference>
<feature type="chain" id="PRO_5037462590" evidence="3">
    <location>
        <begin position="26"/>
        <end position="311"/>
    </location>
</feature>
<evidence type="ECO:0000256" key="2">
    <source>
        <dbReference type="SAM" id="MobiDB-lite"/>
    </source>
</evidence>
<dbReference type="InterPro" id="IPR019734">
    <property type="entry name" value="TPR_rpt"/>
</dbReference>
<organism evidence="4 5">
    <name type="scientific">Symplocastrum torsivum CPER-KK1</name>
    <dbReference type="NCBI Taxonomy" id="450513"/>
    <lineage>
        <taxon>Bacteria</taxon>
        <taxon>Bacillati</taxon>
        <taxon>Cyanobacteriota</taxon>
        <taxon>Cyanophyceae</taxon>
        <taxon>Oscillatoriophycideae</taxon>
        <taxon>Oscillatoriales</taxon>
        <taxon>Microcoleaceae</taxon>
        <taxon>Symplocastrum</taxon>
    </lineage>
</organism>
<dbReference type="SUPFAM" id="SSF48452">
    <property type="entry name" value="TPR-like"/>
    <property type="match status" value="2"/>
</dbReference>
<dbReference type="Proteomes" id="UP000753908">
    <property type="component" value="Unassembled WGS sequence"/>
</dbReference>
<feature type="region of interest" description="Disordered" evidence="2">
    <location>
        <begin position="28"/>
        <end position="66"/>
    </location>
</feature>
<name>A0A951PRM5_9CYAN</name>
<dbReference type="SMART" id="SM00028">
    <property type="entry name" value="TPR"/>
    <property type="match status" value="5"/>
</dbReference>
<dbReference type="PANTHER" id="PTHR10098:SF108">
    <property type="entry name" value="TETRATRICOPEPTIDE REPEAT PROTEIN 28"/>
    <property type="match status" value="1"/>
</dbReference>
<keyword evidence="1" id="KW-0802">TPR repeat</keyword>
<feature type="signal peptide" evidence="3">
    <location>
        <begin position="1"/>
        <end position="25"/>
    </location>
</feature>